<keyword evidence="1" id="KW-0732">Signal</keyword>
<evidence type="ECO:0000313" key="3">
    <source>
        <dbReference type="RefSeq" id="XP_013380422.1"/>
    </source>
</evidence>
<dbReference type="GeneID" id="106151617"/>
<dbReference type="PANTHER" id="PTHR34179">
    <property type="entry name" value="TUMOR PROTEIN P53-INDUCIBLE PROTEIN 13"/>
    <property type="match status" value="1"/>
</dbReference>
<dbReference type="OrthoDB" id="5960270at2759"/>
<dbReference type="RefSeq" id="XP_013380423.1">
    <property type="nucleotide sequence ID" value="XM_013524969.1"/>
</dbReference>
<dbReference type="InterPro" id="IPR021454">
    <property type="entry name" value="DUF3105"/>
</dbReference>
<gene>
    <name evidence="3 4" type="primary">LOC106151617</name>
</gene>
<dbReference type="Proteomes" id="UP000085678">
    <property type="component" value="Unplaced"/>
</dbReference>
<keyword evidence="2" id="KW-1185">Reference proteome</keyword>
<evidence type="ECO:0000313" key="4">
    <source>
        <dbReference type="RefSeq" id="XP_013380423.1"/>
    </source>
</evidence>
<dbReference type="PANTHER" id="PTHR34179:SF1">
    <property type="entry name" value="TUMOR PROTEIN P53-INDUCIBLE PROTEIN 13"/>
    <property type="match status" value="1"/>
</dbReference>
<dbReference type="GO" id="GO:0005737">
    <property type="term" value="C:cytoplasm"/>
    <property type="evidence" value="ECO:0007669"/>
    <property type="project" value="TreeGrafter"/>
</dbReference>
<dbReference type="Pfam" id="PF11303">
    <property type="entry name" value="DUF3105"/>
    <property type="match status" value="1"/>
</dbReference>
<reference evidence="3 4" key="1">
    <citation type="submission" date="2025-04" db="UniProtKB">
        <authorList>
            <consortium name="RefSeq"/>
        </authorList>
    </citation>
    <scope>IDENTIFICATION</scope>
    <source>
        <tissue evidence="3 4">Gonads</tissue>
    </source>
</reference>
<dbReference type="AlphaFoldDB" id="A0A1S3H393"/>
<name>A0A1S3H393_LINAN</name>
<protein>
    <submittedName>
        <fullName evidence="3 4">Uncharacterized protein LOC106151617</fullName>
    </submittedName>
</protein>
<sequence length="255" mass="29176">MLNGRLFHLTITAAACFTTCSLIPTYAAQRDDKHGGIAMGVSKYGCDDGKHGIKIDWDGSSVEYHCPLQEPFPVFKEVLPVEFCKKKLDKPLHKCLNEEIIYIEHPPTDGPHRPLWPVYGEYRYLPPQRWVHSLEHGAAVFLYHPCAEPGVIDLFKSIARSCLRKHIITPYRFLPEERPFAVVTYGCKLLMSYINQDIIIAFIKAHAPNAPEWLETRDGHFNEELTVKAKIVSDLKDSRLCPFWDDRKVTTSNIL</sequence>
<dbReference type="KEGG" id="lak:106151617"/>
<proteinExistence type="predicted"/>
<dbReference type="PROSITE" id="PS51257">
    <property type="entry name" value="PROKAR_LIPOPROTEIN"/>
    <property type="match status" value="1"/>
</dbReference>
<feature type="chain" id="PRO_5014545695" evidence="1">
    <location>
        <begin position="29"/>
        <end position="255"/>
    </location>
</feature>
<evidence type="ECO:0000256" key="1">
    <source>
        <dbReference type="SAM" id="SignalP"/>
    </source>
</evidence>
<organism evidence="2 3">
    <name type="scientific">Lingula anatina</name>
    <name type="common">Brachiopod</name>
    <name type="synonym">Lingula unguis</name>
    <dbReference type="NCBI Taxonomy" id="7574"/>
    <lineage>
        <taxon>Eukaryota</taxon>
        <taxon>Metazoa</taxon>
        <taxon>Spiralia</taxon>
        <taxon>Lophotrochozoa</taxon>
        <taxon>Brachiopoda</taxon>
        <taxon>Linguliformea</taxon>
        <taxon>Lingulata</taxon>
        <taxon>Lingulida</taxon>
        <taxon>Linguloidea</taxon>
        <taxon>Lingulidae</taxon>
        <taxon>Lingula</taxon>
    </lineage>
</organism>
<dbReference type="OMA" id="WARFGEY"/>
<accession>A0A1S3H393</accession>
<dbReference type="RefSeq" id="XP_013380422.1">
    <property type="nucleotide sequence ID" value="XM_013524968.1"/>
</dbReference>
<feature type="signal peptide" evidence="1">
    <location>
        <begin position="1"/>
        <end position="28"/>
    </location>
</feature>
<dbReference type="STRING" id="7574.A0A1S3H393"/>
<evidence type="ECO:0000313" key="2">
    <source>
        <dbReference type="Proteomes" id="UP000085678"/>
    </source>
</evidence>